<reference evidence="1" key="1">
    <citation type="submission" date="2024-04" db="EMBL/GenBank/DDBJ databases">
        <authorList>
            <consortium name="Molecular Ecology Group"/>
        </authorList>
    </citation>
    <scope>NUCLEOTIDE SEQUENCE</scope>
</reference>
<dbReference type="EMBL" id="OZ034825">
    <property type="protein sequence ID" value="CAL1679833.1"/>
    <property type="molecule type" value="Genomic_DNA"/>
</dbReference>
<keyword evidence="2" id="KW-1185">Reference proteome</keyword>
<dbReference type="Proteomes" id="UP001497644">
    <property type="component" value="Chromosome 2"/>
</dbReference>
<organism evidence="1 2">
    <name type="scientific">Lasius platythorax</name>
    <dbReference type="NCBI Taxonomy" id="488582"/>
    <lineage>
        <taxon>Eukaryota</taxon>
        <taxon>Metazoa</taxon>
        <taxon>Ecdysozoa</taxon>
        <taxon>Arthropoda</taxon>
        <taxon>Hexapoda</taxon>
        <taxon>Insecta</taxon>
        <taxon>Pterygota</taxon>
        <taxon>Neoptera</taxon>
        <taxon>Endopterygota</taxon>
        <taxon>Hymenoptera</taxon>
        <taxon>Apocrita</taxon>
        <taxon>Aculeata</taxon>
        <taxon>Formicoidea</taxon>
        <taxon>Formicidae</taxon>
        <taxon>Formicinae</taxon>
        <taxon>Lasius</taxon>
        <taxon>Lasius</taxon>
    </lineage>
</organism>
<gene>
    <name evidence="1" type="ORF">LPLAT_LOCUS5952</name>
</gene>
<name>A0AAV2NIH8_9HYME</name>
<accession>A0AAV2NIH8</accession>
<evidence type="ECO:0000313" key="2">
    <source>
        <dbReference type="Proteomes" id="UP001497644"/>
    </source>
</evidence>
<proteinExistence type="predicted"/>
<protein>
    <submittedName>
        <fullName evidence="1">Uncharacterized protein</fullName>
    </submittedName>
</protein>
<evidence type="ECO:0000313" key="1">
    <source>
        <dbReference type="EMBL" id="CAL1679833.1"/>
    </source>
</evidence>
<sequence>MGIGDYVSRIRARPELESTGLHDKTRPAKGCLSRERKAPVVLSYELAHTLVSVTQTAFKIVWKSLKSFTDVIKLIDIRRSSSRPRGRSAPTWICANQLQPVLQARRQS</sequence>
<dbReference type="AlphaFoldDB" id="A0AAV2NIH8"/>